<accession>A0A3D9H4A1</accession>
<name>A0A3D9H4A1_9PROT</name>
<proteinExistence type="predicted"/>
<dbReference type="AlphaFoldDB" id="A0A3D9H4A1"/>
<dbReference type="Pfam" id="PF14667">
    <property type="entry name" value="Polysacc_synt_C"/>
    <property type="match status" value="1"/>
</dbReference>
<sequence>MANNSDWDLPFGLENLTVHRDHRGMLFEAMRFGSQKIPPGGQLYIYSVAPGARRGDHYHEKKQEWFTCVAGQVRLLMKTVDGVLVDEILSHDSPRMVYAGPGTSHAVVNEEETEAVIVAYASKEFDPADPDTVMTPAD</sequence>
<dbReference type="InterPro" id="IPR029303">
    <property type="entry name" value="CapF_C"/>
</dbReference>
<dbReference type="SUPFAM" id="SSF51182">
    <property type="entry name" value="RmlC-like cupins"/>
    <property type="match status" value="1"/>
</dbReference>
<dbReference type="EMBL" id="QRDW01000015">
    <property type="protein sequence ID" value="RED44308.1"/>
    <property type="molecule type" value="Genomic_DNA"/>
</dbReference>
<dbReference type="InterPro" id="IPR011051">
    <property type="entry name" value="RmlC_Cupin_sf"/>
</dbReference>
<protein>
    <submittedName>
        <fullName evidence="2">dTDP-4-dehydrorhamnose 3,5-epimerase-like enzyme</fullName>
    </submittedName>
</protein>
<gene>
    <name evidence="2" type="ORF">DFP90_11561</name>
</gene>
<dbReference type="Gene3D" id="2.60.120.10">
    <property type="entry name" value="Jelly Rolls"/>
    <property type="match status" value="1"/>
</dbReference>
<dbReference type="InterPro" id="IPR014710">
    <property type="entry name" value="RmlC-like_jellyroll"/>
</dbReference>
<comment type="caution">
    <text evidence="2">The sequence shown here is derived from an EMBL/GenBank/DDBJ whole genome shotgun (WGS) entry which is preliminary data.</text>
</comment>
<evidence type="ECO:0000313" key="3">
    <source>
        <dbReference type="Proteomes" id="UP000256845"/>
    </source>
</evidence>
<reference evidence="2 3" key="1">
    <citation type="submission" date="2018-07" db="EMBL/GenBank/DDBJ databases">
        <title>Genomic Encyclopedia of Type Strains, Phase III (KMG-III): the genomes of soil and plant-associated and newly described type strains.</title>
        <authorList>
            <person name="Whitman W."/>
        </authorList>
    </citation>
    <scope>NUCLEOTIDE SEQUENCE [LARGE SCALE GENOMIC DNA]</scope>
    <source>
        <strain evidence="2 3">CECT 8488</strain>
    </source>
</reference>
<evidence type="ECO:0000313" key="2">
    <source>
        <dbReference type="EMBL" id="RED44308.1"/>
    </source>
</evidence>
<feature type="domain" description="Capsular polysaccharide assembling protein CapF C-terminal" evidence="1">
    <location>
        <begin position="19"/>
        <end position="133"/>
    </location>
</feature>
<dbReference type="Proteomes" id="UP000256845">
    <property type="component" value="Unassembled WGS sequence"/>
</dbReference>
<evidence type="ECO:0000259" key="1">
    <source>
        <dbReference type="Pfam" id="PF14667"/>
    </source>
</evidence>
<keyword evidence="3" id="KW-1185">Reference proteome</keyword>
<organism evidence="2 3">
    <name type="scientific">Aestuariispira insulae</name>
    <dbReference type="NCBI Taxonomy" id="1461337"/>
    <lineage>
        <taxon>Bacteria</taxon>
        <taxon>Pseudomonadati</taxon>
        <taxon>Pseudomonadota</taxon>
        <taxon>Alphaproteobacteria</taxon>
        <taxon>Rhodospirillales</taxon>
        <taxon>Kiloniellaceae</taxon>
        <taxon>Aestuariispira</taxon>
    </lineage>
</organism>